<feature type="region of interest" description="Disordered" evidence="1">
    <location>
        <begin position="44"/>
        <end position="79"/>
    </location>
</feature>
<dbReference type="InterPro" id="IPR036047">
    <property type="entry name" value="F-box-like_dom_sf"/>
</dbReference>
<comment type="caution">
    <text evidence="3">The sequence shown here is derived from an EMBL/GenBank/DDBJ whole genome shotgun (WGS) entry which is preliminary data.</text>
</comment>
<evidence type="ECO:0000259" key="2">
    <source>
        <dbReference type="PROSITE" id="PS50181"/>
    </source>
</evidence>
<proteinExistence type="predicted"/>
<dbReference type="Pfam" id="PF12937">
    <property type="entry name" value="F-box-like"/>
    <property type="match status" value="1"/>
</dbReference>
<gene>
    <name evidence="3" type="ORF">C8J55DRAFT_515469</name>
</gene>
<dbReference type="CDD" id="cd09917">
    <property type="entry name" value="F-box_SF"/>
    <property type="match status" value="1"/>
</dbReference>
<dbReference type="PROSITE" id="PS50181">
    <property type="entry name" value="FBOX"/>
    <property type="match status" value="1"/>
</dbReference>
<dbReference type="SMART" id="SM00256">
    <property type="entry name" value="FBOX"/>
    <property type="match status" value="1"/>
</dbReference>
<reference evidence="3" key="2">
    <citation type="journal article" date="2023" name="Proc. Natl. Acad. Sci. U.S.A.">
        <title>A global phylogenomic analysis of the shiitake genus Lentinula.</title>
        <authorList>
            <person name="Sierra-Patev S."/>
            <person name="Min B."/>
            <person name="Naranjo-Ortiz M."/>
            <person name="Looney B."/>
            <person name="Konkel Z."/>
            <person name="Slot J.C."/>
            <person name="Sakamoto Y."/>
            <person name="Steenwyk J.L."/>
            <person name="Rokas A."/>
            <person name="Carro J."/>
            <person name="Camarero S."/>
            <person name="Ferreira P."/>
            <person name="Molpeceres G."/>
            <person name="Ruiz-Duenas F.J."/>
            <person name="Serrano A."/>
            <person name="Henrissat B."/>
            <person name="Drula E."/>
            <person name="Hughes K.W."/>
            <person name="Mata J.L."/>
            <person name="Ishikawa N.K."/>
            <person name="Vargas-Isla R."/>
            <person name="Ushijima S."/>
            <person name="Smith C.A."/>
            <person name="Donoghue J."/>
            <person name="Ahrendt S."/>
            <person name="Andreopoulos W."/>
            <person name="He G."/>
            <person name="LaButti K."/>
            <person name="Lipzen A."/>
            <person name="Ng V."/>
            <person name="Riley R."/>
            <person name="Sandor L."/>
            <person name="Barry K."/>
            <person name="Martinez A.T."/>
            <person name="Xiao Y."/>
            <person name="Gibbons J.G."/>
            <person name="Terashima K."/>
            <person name="Grigoriev I.V."/>
            <person name="Hibbett D."/>
        </authorList>
    </citation>
    <scope>NUCLEOTIDE SEQUENCE</scope>
    <source>
        <strain evidence="3">Sp2 HRB7682 ss15</strain>
    </source>
</reference>
<organism evidence="3 4">
    <name type="scientific">Lentinula lateritia</name>
    <dbReference type="NCBI Taxonomy" id="40482"/>
    <lineage>
        <taxon>Eukaryota</taxon>
        <taxon>Fungi</taxon>
        <taxon>Dikarya</taxon>
        <taxon>Basidiomycota</taxon>
        <taxon>Agaricomycotina</taxon>
        <taxon>Agaricomycetes</taxon>
        <taxon>Agaricomycetidae</taxon>
        <taxon>Agaricales</taxon>
        <taxon>Marasmiineae</taxon>
        <taxon>Omphalotaceae</taxon>
        <taxon>Lentinula</taxon>
    </lineage>
</organism>
<dbReference type="AlphaFoldDB" id="A0A9W9DNR6"/>
<sequence>MKRDSIDLKLSMARRSARIQEKNAANLSHDVNDIQISFAEVGHEKREVEDQELSEDDRPRKRAKRPAEGSQKKKKRAVPKPFRKVRGRLGLLERLVKDVPLEVSLEIFCYLEPRDLLRLSRTSHELRNILMSKSSEDIWRAARQNLKGDLQPPPPDLNEPQYAYIMFEPFCHVCDRRVENVFWSFRMRCCKECALDLFAIYDPTDYPEEFQASNILLRERIDTGDRIISIHHGETGARLKAQFQGLQSTEERDSWLNRKVEERKQLYNHAVRCTRWSSFRIIARMQELDAIRKQRKEDILVRLEKIEWREEAEILMAKQSYPPGSRRNAFSQHKLVKQSKKLTDYGWNTIKDELVKILSDHKKERLKSVE</sequence>
<evidence type="ECO:0000256" key="1">
    <source>
        <dbReference type="SAM" id="MobiDB-lite"/>
    </source>
</evidence>
<dbReference type="InterPro" id="IPR001810">
    <property type="entry name" value="F-box_dom"/>
</dbReference>
<dbReference type="Gene3D" id="1.20.1280.50">
    <property type="match status" value="1"/>
</dbReference>
<protein>
    <recommendedName>
        <fullName evidence="2">F-box domain-containing protein</fullName>
    </recommendedName>
</protein>
<evidence type="ECO:0000313" key="3">
    <source>
        <dbReference type="EMBL" id="KAJ4477760.1"/>
    </source>
</evidence>
<dbReference type="Proteomes" id="UP001150238">
    <property type="component" value="Unassembled WGS sequence"/>
</dbReference>
<evidence type="ECO:0000313" key="4">
    <source>
        <dbReference type="Proteomes" id="UP001150238"/>
    </source>
</evidence>
<feature type="domain" description="F-box" evidence="2">
    <location>
        <begin position="93"/>
        <end position="142"/>
    </location>
</feature>
<reference evidence="3" key="1">
    <citation type="submission" date="2022-08" db="EMBL/GenBank/DDBJ databases">
        <authorList>
            <consortium name="DOE Joint Genome Institute"/>
            <person name="Min B."/>
            <person name="Riley R."/>
            <person name="Sierra-Patev S."/>
            <person name="Naranjo-Ortiz M."/>
            <person name="Looney B."/>
            <person name="Konkel Z."/>
            <person name="Slot J.C."/>
            <person name="Sakamoto Y."/>
            <person name="Steenwyk J.L."/>
            <person name="Rokas A."/>
            <person name="Carro J."/>
            <person name="Camarero S."/>
            <person name="Ferreira P."/>
            <person name="Molpeceres G."/>
            <person name="Ruiz-Duenas F.J."/>
            <person name="Serrano A."/>
            <person name="Henrissat B."/>
            <person name="Drula E."/>
            <person name="Hughes K.W."/>
            <person name="Mata J.L."/>
            <person name="Ishikawa N.K."/>
            <person name="Vargas-Isla R."/>
            <person name="Ushijima S."/>
            <person name="Smith C.A."/>
            <person name="Ahrendt S."/>
            <person name="Andreopoulos W."/>
            <person name="He G."/>
            <person name="Labutti K."/>
            <person name="Lipzen A."/>
            <person name="Ng V."/>
            <person name="Sandor L."/>
            <person name="Barry K."/>
            <person name="Martinez A.T."/>
            <person name="Xiao Y."/>
            <person name="Gibbons J.G."/>
            <person name="Terashima K."/>
            <person name="Hibbett D.S."/>
            <person name="Grigoriev I.V."/>
        </authorList>
    </citation>
    <scope>NUCLEOTIDE SEQUENCE</scope>
    <source>
        <strain evidence="3">Sp2 HRB7682 ss15</strain>
    </source>
</reference>
<dbReference type="SUPFAM" id="SSF81383">
    <property type="entry name" value="F-box domain"/>
    <property type="match status" value="1"/>
</dbReference>
<name>A0A9W9DNR6_9AGAR</name>
<accession>A0A9W9DNR6</accession>
<dbReference type="EMBL" id="JANVFS010000018">
    <property type="protein sequence ID" value="KAJ4477760.1"/>
    <property type="molecule type" value="Genomic_DNA"/>
</dbReference>